<dbReference type="InterPro" id="IPR004697">
    <property type="entry name" value="AbgT"/>
</dbReference>
<feature type="transmembrane region" description="Helical" evidence="1">
    <location>
        <begin position="218"/>
        <end position="236"/>
    </location>
</feature>
<dbReference type="Proteomes" id="UP000199475">
    <property type="component" value="Unassembled WGS sequence"/>
</dbReference>
<feature type="transmembrane region" description="Helical" evidence="1">
    <location>
        <begin position="128"/>
        <end position="152"/>
    </location>
</feature>
<protein>
    <submittedName>
        <fullName evidence="2">Aminobenzoyl-glutamate transport protein</fullName>
    </submittedName>
</protein>
<feature type="transmembrane region" description="Helical" evidence="1">
    <location>
        <begin position="307"/>
        <end position="329"/>
    </location>
</feature>
<evidence type="ECO:0000313" key="3">
    <source>
        <dbReference type="Proteomes" id="UP000199475"/>
    </source>
</evidence>
<keyword evidence="1" id="KW-0472">Membrane</keyword>
<dbReference type="RefSeq" id="WP_093248563.1">
    <property type="nucleotide sequence ID" value="NZ_FNGP01000001.1"/>
</dbReference>
<feature type="transmembrane region" description="Helical" evidence="1">
    <location>
        <begin position="475"/>
        <end position="500"/>
    </location>
</feature>
<evidence type="ECO:0000256" key="1">
    <source>
        <dbReference type="SAM" id="Phobius"/>
    </source>
</evidence>
<evidence type="ECO:0000313" key="2">
    <source>
        <dbReference type="EMBL" id="SDL14930.1"/>
    </source>
</evidence>
<proteinExistence type="predicted"/>
<feature type="transmembrane region" description="Helical" evidence="1">
    <location>
        <begin position="445"/>
        <end position="463"/>
    </location>
</feature>
<dbReference type="STRING" id="686624.SAMN04488242_0450"/>
<dbReference type="PANTHER" id="PTHR30282:SF0">
    <property type="entry name" value="P-AMINOBENZOYL-GLUTAMATE TRANSPORT PROTEIN"/>
    <property type="match status" value="1"/>
</dbReference>
<dbReference type="GO" id="GO:0015558">
    <property type="term" value="F:secondary active p-aminobenzoyl-glutamate transmembrane transporter activity"/>
    <property type="evidence" value="ECO:0007669"/>
    <property type="project" value="InterPro"/>
</dbReference>
<feature type="transmembrane region" description="Helical" evidence="1">
    <location>
        <begin position="34"/>
        <end position="56"/>
    </location>
</feature>
<name>A0A1G9HPS0_9ACTN</name>
<sequence length="515" mass="55087">MSQATETLPRQRKGLLNRFLDVIEWGGNKLPDPIIIFAVLCGLILVASAISALAGVQATHPATGEVVEAVNLLDREGLGRIFSEAARNFGTFPALGMVLVVMLGIGVAERTGWFEVMLQNAVVKAPRILIIPAIAFIGLLGNVAGDAAPIVLPPLAAMIFIKMGWHPIAGIALAYASALGGFAANFILGMSDALVQVFTQPAAELIDPTIQTNVAMNWYFIAASVLFLLPIIWVVTSKITVPRLGAYEMAEPVAEMAPGITPQQRRALRWANIAVLLVIVALVVGSLPQNSFLRNAETGSLVNDSPLMNGVGLVLAIFFLIPGLVYGILAGTIRNGGDVTRMMVDSMASMANFIVIVFFAAQMLAYFGWSNLGTIIAIKGAQLLEGQSGVTIIIGIIVLSSIVNLFIGSASAKWAILAPIFVPMMMLLGYHPAFTQMMYRIGDAITNPITPMLPYFALVLSYAQRYDKKLGMGTLISTLLPYSIAMGIGWTLFMVVWYLLGWPLGIDGPLMLPGN</sequence>
<dbReference type="PANTHER" id="PTHR30282">
    <property type="entry name" value="P-AMINOBENZOYL GLUTAMATE TRANSPORTER"/>
    <property type="match status" value="1"/>
</dbReference>
<feature type="transmembrane region" description="Helical" evidence="1">
    <location>
        <begin position="164"/>
        <end position="188"/>
    </location>
</feature>
<dbReference type="AlphaFoldDB" id="A0A1G9HPS0"/>
<feature type="transmembrane region" description="Helical" evidence="1">
    <location>
        <begin position="89"/>
        <end position="108"/>
    </location>
</feature>
<feature type="transmembrane region" description="Helical" evidence="1">
    <location>
        <begin position="414"/>
        <end position="433"/>
    </location>
</feature>
<keyword evidence="1" id="KW-1133">Transmembrane helix</keyword>
<feature type="transmembrane region" description="Helical" evidence="1">
    <location>
        <begin position="270"/>
        <end position="287"/>
    </location>
</feature>
<dbReference type="GO" id="GO:1902604">
    <property type="term" value="P:p-aminobenzoyl-glutamate transmembrane transport"/>
    <property type="evidence" value="ECO:0007669"/>
    <property type="project" value="InterPro"/>
</dbReference>
<dbReference type="OrthoDB" id="3314392at2"/>
<keyword evidence="3" id="KW-1185">Reference proteome</keyword>
<accession>A0A1G9HPS0</accession>
<organism evidence="2 3">
    <name type="scientific">Tessaracoccus oleiagri</name>
    <dbReference type="NCBI Taxonomy" id="686624"/>
    <lineage>
        <taxon>Bacteria</taxon>
        <taxon>Bacillati</taxon>
        <taxon>Actinomycetota</taxon>
        <taxon>Actinomycetes</taxon>
        <taxon>Propionibacteriales</taxon>
        <taxon>Propionibacteriaceae</taxon>
        <taxon>Tessaracoccus</taxon>
    </lineage>
</organism>
<dbReference type="EMBL" id="FNGP01000001">
    <property type="protein sequence ID" value="SDL14930.1"/>
    <property type="molecule type" value="Genomic_DNA"/>
</dbReference>
<dbReference type="Pfam" id="PF03806">
    <property type="entry name" value="ABG_transport"/>
    <property type="match status" value="1"/>
</dbReference>
<keyword evidence="1" id="KW-0812">Transmembrane</keyword>
<gene>
    <name evidence="2" type="ORF">SAMN04488242_0450</name>
</gene>
<feature type="transmembrane region" description="Helical" evidence="1">
    <location>
        <begin position="350"/>
        <end position="369"/>
    </location>
</feature>
<feature type="transmembrane region" description="Helical" evidence="1">
    <location>
        <begin position="389"/>
        <end position="407"/>
    </location>
</feature>
<reference evidence="2 3" key="1">
    <citation type="submission" date="2016-10" db="EMBL/GenBank/DDBJ databases">
        <authorList>
            <person name="de Groot N.N."/>
        </authorList>
    </citation>
    <scope>NUCLEOTIDE SEQUENCE [LARGE SCALE GENOMIC DNA]</scope>
    <source>
        <strain evidence="2 3">CGMCC 1.9159</strain>
    </source>
</reference>